<gene>
    <name evidence="1" type="ORF">LCMAC101_02810</name>
</gene>
<proteinExistence type="predicted"/>
<protein>
    <submittedName>
        <fullName evidence="1">Uncharacterized protein</fullName>
    </submittedName>
</protein>
<organism evidence="1">
    <name type="scientific">Marseillevirus LCMAC101</name>
    <dbReference type="NCBI Taxonomy" id="2506602"/>
    <lineage>
        <taxon>Viruses</taxon>
        <taxon>Varidnaviria</taxon>
        <taxon>Bamfordvirae</taxon>
        <taxon>Nucleocytoviricota</taxon>
        <taxon>Megaviricetes</taxon>
        <taxon>Pimascovirales</taxon>
        <taxon>Pimascovirales incertae sedis</taxon>
        <taxon>Marseilleviridae</taxon>
    </lineage>
</organism>
<reference evidence="1" key="1">
    <citation type="journal article" date="2019" name="MBio">
        <title>Virus Genomes from Deep Sea Sediments Expand the Ocean Megavirome and Support Independent Origins of Viral Gigantism.</title>
        <authorList>
            <person name="Backstrom D."/>
            <person name="Yutin N."/>
            <person name="Jorgensen S.L."/>
            <person name="Dharamshi J."/>
            <person name="Homa F."/>
            <person name="Zaremba-Niedwiedzka K."/>
            <person name="Spang A."/>
            <person name="Wolf Y.I."/>
            <person name="Koonin E.V."/>
            <person name="Ettema T.J."/>
        </authorList>
    </citation>
    <scope>NUCLEOTIDE SEQUENCE</scope>
</reference>
<name>A0A481YT68_9VIRU</name>
<evidence type="ECO:0000313" key="1">
    <source>
        <dbReference type="EMBL" id="QBK85686.1"/>
    </source>
</evidence>
<accession>A0A481YT68</accession>
<dbReference type="EMBL" id="MK500327">
    <property type="protein sequence ID" value="QBK85686.1"/>
    <property type="molecule type" value="Genomic_DNA"/>
</dbReference>
<sequence length="86" mass="10221">MTTIYDFDLGLEGKNAKDYKEQVSLNRDSISDIEFYGRRSRRCTFTVTMNNRKQHTKTGDCQELQEAFSLMEDCMMYRHSICLFKE</sequence>